<dbReference type="RefSeq" id="WP_158662602.1">
    <property type="nucleotide sequence ID" value="NZ_FYDD01000003.1"/>
</dbReference>
<name>A0A8J6TYQ6_9FIRM</name>
<sequence length="52" mass="6098">MKKFIFISCSMALLLSCFTGCYWENRLEQEAERVAKSSFISWAVKECLTRLE</sequence>
<proteinExistence type="predicted"/>
<organism evidence="1 2">
    <name type="scientific">Massiliimalia timonensis</name>
    <dbReference type="NCBI Taxonomy" id="1987501"/>
    <lineage>
        <taxon>Bacteria</taxon>
        <taxon>Bacillati</taxon>
        <taxon>Bacillota</taxon>
        <taxon>Clostridia</taxon>
        <taxon>Eubacteriales</taxon>
        <taxon>Oscillospiraceae</taxon>
        <taxon>Massiliimalia</taxon>
    </lineage>
</organism>
<reference evidence="1" key="1">
    <citation type="submission" date="2020-08" db="EMBL/GenBank/DDBJ databases">
        <title>Genome public.</title>
        <authorList>
            <person name="Liu C."/>
            <person name="Sun Q."/>
        </authorList>
    </citation>
    <scope>NUCLEOTIDE SEQUENCE</scope>
    <source>
        <strain evidence="1">NSJ-15</strain>
    </source>
</reference>
<evidence type="ECO:0008006" key="3">
    <source>
        <dbReference type="Google" id="ProtNLM"/>
    </source>
</evidence>
<dbReference type="AlphaFoldDB" id="A0A8J6TYQ6"/>
<protein>
    <recommendedName>
        <fullName evidence="3">Lipoprotein</fullName>
    </recommendedName>
</protein>
<accession>A0A8J6TYQ6</accession>
<keyword evidence="2" id="KW-1185">Reference proteome</keyword>
<evidence type="ECO:0000313" key="1">
    <source>
        <dbReference type="EMBL" id="MBC8610302.1"/>
    </source>
</evidence>
<evidence type="ECO:0000313" key="2">
    <source>
        <dbReference type="Proteomes" id="UP000632659"/>
    </source>
</evidence>
<comment type="caution">
    <text evidence="1">The sequence shown here is derived from an EMBL/GenBank/DDBJ whole genome shotgun (WGS) entry which is preliminary data.</text>
</comment>
<dbReference type="EMBL" id="JACRTL010000001">
    <property type="protein sequence ID" value="MBC8610302.1"/>
    <property type="molecule type" value="Genomic_DNA"/>
</dbReference>
<gene>
    <name evidence="1" type="ORF">H8702_04070</name>
</gene>
<dbReference type="Proteomes" id="UP000632659">
    <property type="component" value="Unassembled WGS sequence"/>
</dbReference>
<dbReference type="PROSITE" id="PS51257">
    <property type="entry name" value="PROKAR_LIPOPROTEIN"/>
    <property type="match status" value="1"/>
</dbReference>